<dbReference type="SUPFAM" id="SSF46785">
    <property type="entry name" value="Winged helix' DNA-binding domain"/>
    <property type="match status" value="1"/>
</dbReference>
<keyword evidence="2" id="KW-1185">Reference proteome</keyword>
<sequence>MKARIGIMSEQLIRVRAIAIAQGKYTPGKDEPKVWYTSLNGISQILNPDNIALLRLIDRERPESVTALAELSGRQKSNLSNTLKSLSDKGFLRLEKGPGRSLKPVALFTDFEIVITQEIENLLAELQQQAA</sequence>
<dbReference type="InterPro" id="IPR036388">
    <property type="entry name" value="WH-like_DNA-bd_sf"/>
</dbReference>
<organism evidence="1 2">
    <name type="scientific">Alteromonas confluentis</name>
    <dbReference type="NCBI Taxonomy" id="1656094"/>
    <lineage>
        <taxon>Bacteria</taxon>
        <taxon>Pseudomonadati</taxon>
        <taxon>Pseudomonadota</taxon>
        <taxon>Gammaproteobacteria</taxon>
        <taxon>Alteromonadales</taxon>
        <taxon>Alteromonadaceae</taxon>
        <taxon>Alteromonas/Salinimonas group</taxon>
        <taxon>Alteromonas</taxon>
    </lineage>
</organism>
<dbReference type="EMBL" id="MDHN01000013">
    <property type="protein sequence ID" value="OFC71674.1"/>
    <property type="molecule type" value="Genomic_DNA"/>
</dbReference>
<comment type="caution">
    <text evidence="1">The sequence shown here is derived from an EMBL/GenBank/DDBJ whole genome shotgun (WGS) entry which is preliminary data.</text>
</comment>
<dbReference type="Gene3D" id="1.10.10.10">
    <property type="entry name" value="Winged helix-like DNA-binding domain superfamily/Winged helix DNA-binding domain"/>
    <property type="match status" value="1"/>
</dbReference>
<dbReference type="AlphaFoldDB" id="A0A1E7ZDY8"/>
<dbReference type="STRING" id="1656094.BFC18_07870"/>
<proteinExistence type="predicted"/>
<dbReference type="Pfam" id="PF25212">
    <property type="entry name" value="HVO_A0114"/>
    <property type="match status" value="1"/>
</dbReference>
<reference evidence="1 2" key="1">
    <citation type="submission" date="2016-08" db="EMBL/GenBank/DDBJ databases">
        <authorList>
            <person name="Seilhamer J.J."/>
        </authorList>
    </citation>
    <scope>NUCLEOTIDE SEQUENCE [LARGE SCALE GENOMIC DNA]</scope>
    <source>
        <strain evidence="1 2">KCTC 42603</strain>
    </source>
</reference>
<evidence type="ECO:0000313" key="1">
    <source>
        <dbReference type="EMBL" id="OFC71674.1"/>
    </source>
</evidence>
<accession>A0A1E7ZDY8</accession>
<protein>
    <submittedName>
        <fullName evidence="1">Transcriptional regulator</fullName>
    </submittedName>
</protein>
<evidence type="ECO:0000313" key="2">
    <source>
        <dbReference type="Proteomes" id="UP000175691"/>
    </source>
</evidence>
<dbReference type="InterPro" id="IPR036390">
    <property type="entry name" value="WH_DNA-bd_sf"/>
</dbReference>
<dbReference type="Proteomes" id="UP000175691">
    <property type="component" value="Unassembled WGS sequence"/>
</dbReference>
<name>A0A1E7ZDY8_9ALTE</name>
<gene>
    <name evidence="1" type="ORF">BFC18_07870</name>
</gene>